<keyword evidence="5" id="KW-1185">Reference proteome</keyword>
<evidence type="ECO:0000256" key="1">
    <source>
        <dbReference type="ARBA" id="ARBA00010945"/>
    </source>
</evidence>
<dbReference type="OrthoDB" id="625722at2"/>
<dbReference type="Proteomes" id="UP000283433">
    <property type="component" value="Unassembled WGS sequence"/>
</dbReference>
<reference evidence="4 5" key="1">
    <citation type="submission" date="2016-07" db="EMBL/GenBank/DDBJ databases">
        <title>Genome of Pelobium manganitolerans.</title>
        <authorList>
            <person name="Wu S."/>
            <person name="Wang G."/>
        </authorList>
    </citation>
    <scope>NUCLEOTIDE SEQUENCE [LARGE SCALE GENOMIC DNA]</scope>
    <source>
        <strain evidence="4 5">YS-25</strain>
    </source>
</reference>
<gene>
    <name evidence="4" type="ORF">BCY91_11195</name>
</gene>
<dbReference type="InterPro" id="IPR001126">
    <property type="entry name" value="UmuC"/>
</dbReference>
<dbReference type="GO" id="GO:0016740">
    <property type="term" value="F:transferase activity"/>
    <property type="evidence" value="ECO:0007669"/>
    <property type="project" value="UniProtKB-KW"/>
</dbReference>
<dbReference type="PANTHER" id="PTHR35369">
    <property type="entry name" value="BLR3025 PROTEIN-RELATED"/>
    <property type="match status" value="1"/>
</dbReference>
<comment type="caution">
    <text evidence="4">The sequence shown here is derived from an EMBL/GenBank/DDBJ whole genome shotgun (WGS) entry which is preliminary data.</text>
</comment>
<protein>
    <submittedName>
        <fullName evidence="4">Nucleotidyltransferase</fullName>
    </submittedName>
</protein>
<dbReference type="InterPro" id="IPR050356">
    <property type="entry name" value="SulA_CellDiv_inhibitor"/>
</dbReference>
<name>A0A419S246_9SPHI</name>
<accession>A0A419S246</accession>
<proteinExistence type="inferred from homology"/>
<dbReference type="Pfam" id="PF00817">
    <property type="entry name" value="IMS"/>
    <property type="match status" value="1"/>
</dbReference>
<dbReference type="RefSeq" id="WP_120183033.1">
    <property type="nucleotide sequence ID" value="NZ_MBTA01000029.1"/>
</dbReference>
<keyword evidence="4" id="KW-0808">Transferase</keyword>
<dbReference type="Gene3D" id="3.40.1170.60">
    <property type="match status" value="1"/>
</dbReference>
<evidence type="ECO:0000313" key="5">
    <source>
        <dbReference type="Proteomes" id="UP000283433"/>
    </source>
</evidence>
<evidence type="ECO:0000259" key="3">
    <source>
        <dbReference type="PROSITE" id="PS50173"/>
    </source>
</evidence>
<evidence type="ECO:0000256" key="2">
    <source>
        <dbReference type="ARBA" id="ARBA00022763"/>
    </source>
</evidence>
<dbReference type="Gene3D" id="3.30.70.270">
    <property type="match status" value="1"/>
</dbReference>
<dbReference type="InterPro" id="IPR043128">
    <property type="entry name" value="Rev_trsase/Diguanyl_cyclase"/>
</dbReference>
<dbReference type="PANTHER" id="PTHR35369:SF2">
    <property type="entry name" value="BLR3025 PROTEIN"/>
    <property type="match status" value="1"/>
</dbReference>
<dbReference type="SUPFAM" id="SSF56672">
    <property type="entry name" value="DNA/RNA polymerases"/>
    <property type="match status" value="1"/>
</dbReference>
<dbReference type="PROSITE" id="PS50173">
    <property type="entry name" value="UMUC"/>
    <property type="match status" value="1"/>
</dbReference>
<organism evidence="4 5">
    <name type="scientific">Pelobium manganitolerans</name>
    <dbReference type="NCBI Taxonomy" id="1842495"/>
    <lineage>
        <taxon>Bacteria</taxon>
        <taxon>Pseudomonadati</taxon>
        <taxon>Bacteroidota</taxon>
        <taxon>Sphingobacteriia</taxon>
        <taxon>Sphingobacteriales</taxon>
        <taxon>Sphingobacteriaceae</taxon>
        <taxon>Pelobium</taxon>
    </lineage>
</organism>
<keyword evidence="2" id="KW-0227">DNA damage</keyword>
<dbReference type="EMBL" id="MBTA01000029">
    <property type="protein sequence ID" value="RKD12805.1"/>
    <property type="molecule type" value="Genomic_DNA"/>
</dbReference>
<comment type="similarity">
    <text evidence="1">Belongs to the DNA polymerase type-Y family.</text>
</comment>
<dbReference type="CDD" id="cd03468">
    <property type="entry name" value="PolY_like"/>
    <property type="match status" value="1"/>
</dbReference>
<feature type="domain" description="UmuC" evidence="3">
    <location>
        <begin position="20"/>
        <end position="84"/>
    </location>
</feature>
<dbReference type="GO" id="GO:0006281">
    <property type="term" value="P:DNA repair"/>
    <property type="evidence" value="ECO:0007669"/>
    <property type="project" value="InterPro"/>
</dbReference>
<sequence>MQKRYLSVWFKFLLPNHLAVSRPELKESPLVITVQERGRQLVKYCNAPALLQGIRLGMTVADAKALIPAIILEGYREGSEQLVLKELGEWCIRFSPIVAVDGTDGLLIDLTGCSHLWKGEIPYLRDLLDRLKAKGYQVRGAITDTIGSAWAIARFGKEKAIIPIREQYRFLLSLPPAALRLDILIVQRLHKLGMHRIENFIDLPCSVLRRRFGEALLLRIAQALGNANEFIEPISAPEPYTERLPCLEPIRTAKGIELAISQLLESLCIRLYGEGMGLRQAVLKCYRVDGQVVKVSIGTHKPSHHTGHLRKLLEMRIARIEPALGIELFVLEASGIEAVEVSQQAIWANSSEKDEVMVTELMDRIALRVGKNAIQRYLPQEHYWPERSVKAVSNLDEQASIPWSADRPRPTHLLACPEPIRVTAPVPDYPPILFIHKGQKHAIKKADGPERIEREWWLDTGEHRDYYTVEDDAGRRYWLFRLGHYQGQQDQWFLHGFFA</sequence>
<dbReference type="AlphaFoldDB" id="A0A419S246"/>
<evidence type="ECO:0000313" key="4">
    <source>
        <dbReference type="EMBL" id="RKD12805.1"/>
    </source>
</evidence>
<dbReference type="InterPro" id="IPR043502">
    <property type="entry name" value="DNA/RNA_pol_sf"/>
</dbReference>